<evidence type="ECO:0000313" key="2">
    <source>
        <dbReference type="Proteomes" id="UP001597045"/>
    </source>
</evidence>
<protein>
    <submittedName>
        <fullName evidence="1">Uncharacterized protein</fullName>
    </submittedName>
</protein>
<proteinExistence type="predicted"/>
<reference evidence="2" key="1">
    <citation type="journal article" date="2019" name="Int. J. Syst. Evol. Microbiol.">
        <title>The Global Catalogue of Microorganisms (GCM) 10K type strain sequencing project: providing services to taxonomists for standard genome sequencing and annotation.</title>
        <authorList>
            <consortium name="The Broad Institute Genomics Platform"/>
            <consortium name="The Broad Institute Genome Sequencing Center for Infectious Disease"/>
            <person name="Wu L."/>
            <person name="Ma J."/>
        </authorList>
    </citation>
    <scope>NUCLEOTIDE SEQUENCE [LARGE SCALE GENOMIC DNA]</scope>
    <source>
        <strain evidence="2">JCM 31486</strain>
    </source>
</reference>
<gene>
    <name evidence="1" type="ORF">ACFQ1S_26300</name>
</gene>
<accession>A0ABW3MFG5</accession>
<keyword evidence="2" id="KW-1185">Reference proteome</keyword>
<sequence length="74" mass="7963">MLGLAPDDVRERNRQHPNAEIRDAYLRLGANEGTPNDALYQHIAQTFTTAVVNGEITLGRRSSAGCPPRCSAAG</sequence>
<name>A0ABW3MFG5_9PSEU</name>
<comment type="caution">
    <text evidence="1">The sequence shown here is derived from an EMBL/GenBank/DDBJ whole genome shotgun (WGS) entry which is preliminary data.</text>
</comment>
<organism evidence="1 2">
    <name type="scientific">Kibdelosporangium lantanae</name>
    <dbReference type="NCBI Taxonomy" id="1497396"/>
    <lineage>
        <taxon>Bacteria</taxon>
        <taxon>Bacillati</taxon>
        <taxon>Actinomycetota</taxon>
        <taxon>Actinomycetes</taxon>
        <taxon>Pseudonocardiales</taxon>
        <taxon>Pseudonocardiaceae</taxon>
        <taxon>Kibdelosporangium</taxon>
    </lineage>
</organism>
<dbReference type="EMBL" id="JBHTIS010001798">
    <property type="protein sequence ID" value="MFD1048793.1"/>
    <property type="molecule type" value="Genomic_DNA"/>
</dbReference>
<dbReference type="Proteomes" id="UP001597045">
    <property type="component" value="Unassembled WGS sequence"/>
</dbReference>
<evidence type="ECO:0000313" key="1">
    <source>
        <dbReference type="EMBL" id="MFD1048793.1"/>
    </source>
</evidence>